<feature type="domain" description="TNFR-Cys" evidence="10">
    <location>
        <begin position="75"/>
        <end position="116"/>
    </location>
</feature>
<dbReference type="GO" id="GO:0042130">
    <property type="term" value="P:negative regulation of T cell proliferation"/>
    <property type="evidence" value="ECO:0007669"/>
    <property type="project" value="TreeGrafter"/>
</dbReference>
<dbReference type="Pfam" id="PF00531">
    <property type="entry name" value="Death"/>
    <property type="match status" value="1"/>
</dbReference>
<dbReference type="GeneTree" id="ENSGT00940000156212"/>
<feature type="disulfide bond" evidence="6">
    <location>
        <begin position="98"/>
        <end position="116"/>
    </location>
</feature>
<keyword evidence="2" id="KW-0732">Signal</keyword>
<dbReference type="FunFam" id="1.10.533.10:FF:000009">
    <property type="entry name" value="tumor necrosis factor receptor superfamily member 21"/>
    <property type="match status" value="1"/>
</dbReference>
<dbReference type="PANTHER" id="PTHR46921:SF1">
    <property type="entry name" value="TUMOR NECROSIS FACTOR RECEPTOR SUPERFAMILY MEMBER 21"/>
    <property type="match status" value="1"/>
</dbReference>
<dbReference type="SMART" id="SM00005">
    <property type="entry name" value="DEATH"/>
    <property type="match status" value="1"/>
</dbReference>
<dbReference type="InterPro" id="IPR034034">
    <property type="entry name" value="TNFRSF21_N"/>
</dbReference>
<dbReference type="GO" id="GO:0006959">
    <property type="term" value="P:humoral immune response"/>
    <property type="evidence" value="ECO:0007669"/>
    <property type="project" value="TreeGrafter"/>
</dbReference>
<sequence length="693" mass="75573">MPVTRVSAVLFYTVVVDISARVLTTTSSADQSVLSPRHYQHTDPDSGTQLICNKCPAGTYVSVHCSPTAVRECSPCPEGTFTRGENGVQQCHRCRDPCPAGLTEKSPCTATQDRICTCPPKTFFSGEGSMECKPHSLCPPGTRVKKRGTETEDVLCKPCTKGTFSNVEWSAMKCRTHTDCQAQGLVLLTPGTRETDNVCGPSPTDMSSSSSLSVSTTISAVGPAQAVLVQEPLVSLSSPISSLAEPVHKETYSQSAAIQLRENPHGEDHRAEGLLLNRLDAPTPRNRDAPRTPLPPAHKQPRNREQQQGQPDSDPVSGPNKITVEGLDSADIVRVGTSISKVAGQGSEVGVPSYYRPTRRGSPRPSTLNHFDINEHLPWMIVLLLLLVLVVIVVCSVKRSSRVLKKGPMQDPSSIMEKAIQKKPSAPPMQVKEKWIYYSNGQGVDILKLVAAHVGTQWIDIYQSLANATEREVAAFSNGYSSEHERAYAALQHWTIRDSDANLAKLINALHRQRRIDVVEKIRCVMEDNPQFDINQLMTSVNVSQSLSPIHKALESPSSLGSSNSSSVGGASGVGVDQSPVDRIKGFFPDESEPLLRCDSTSSKDSALSRNGSFITKEKKDTVLRQVRLDPCDLQPIFDDMLHILNPDELHVIEEIPAAEDKLDRLFEIAGVKSQEASQTLLDSVYSHLPDLL</sequence>
<dbReference type="InterPro" id="IPR011029">
    <property type="entry name" value="DEATH-like_dom_sf"/>
</dbReference>
<accession>A0A3Q1IH25</accession>
<keyword evidence="12" id="KW-1185">Reference proteome</keyword>
<evidence type="ECO:0000256" key="5">
    <source>
        <dbReference type="ARBA" id="ARBA00023180"/>
    </source>
</evidence>
<keyword evidence="8" id="KW-1133">Transmembrane helix</keyword>
<dbReference type="SMART" id="SM01411">
    <property type="entry name" value="Ephrin_rec_like"/>
    <property type="match status" value="2"/>
</dbReference>
<evidence type="ECO:0000256" key="3">
    <source>
        <dbReference type="ARBA" id="ARBA00022737"/>
    </source>
</evidence>
<dbReference type="GO" id="GO:0005886">
    <property type="term" value="C:plasma membrane"/>
    <property type="evidence" value="ECO:0007669"/>
    <property type="project" value="TreeGrafter"/>
</dbReference>
<feature type="region of interest" description="Disordered" evidence="7">
    <location>
        <begin position="277"/>
        <end position="324"/>
    </location>
</feature>
<evidence type="ECO:0000256" key="6">
    <source>
        <dbReference type="PROSITE-ProRule" id="PRU00206"/>
    </source>
</evidence>
<dbReference type="OrthoDB" id="8933063at2759"/>
<dbReference type="Gene3D" id="1.10.533.10">
    <property type="entry name" value="Death Domain, Fas"/>
    <property type="match status" value="2"/>
</dbReference>
<comment type="caution">
    <text evidence="6">Lacks conserved residue(s) required for the propagation of feature annotation.</text>
</comment>
<feature type="transmembrane region" description="Helical" evidence="8">
    <location>
        <begin position="377"/>
        <end position="397"/>
    </location>
</feature>
<evidence type="ECO:0000256" key="2">
    <source>
        <dbReference type="ARBA" id="ARBA00022729"/>
    </source>
</evidence>
<name>A0A3Q1IH25_ANATE</name>
<dbReference type="Pfam" id="PF00020">
    <property type="entry name" value="TNFR_c6"/>
    <property type="match status" value="3"/>
</dbReference>
<keyword evidence="8" id="KW-0812">Transmembrane</keyword>
<keyword evidence="1" id="KW-0053">Apoptosis</keyword>
<keyword evidence="4 6" id="KW-1015">Disulfide bond</keyword>
<dbReference type="GO" id="GO:0030889">
    <property type="term" value="P:negative regulation of B cell proliferation"/>
    <property type="evidence" value="ECO:0007669"/>
    <property type="project" value="TreeGrafter"/>
</dbReference>
<dbReference type="InterPro" id="IPR022330">
    <property type="entry name" value="TNFR_21"/>
</dbReference>
<dbReference type="GO" id="GO:0051402">
    <property type="term" value="P:neuron apoptotic process"/>
    <property type="evidence" value="ECO:0007669"/>
    <property type="project" value="TreeGrafter"/>
</dbReference>
<dbReference type="CDD" id="cd10583">
    <property type="entry name" value="TNFRSF21"/>
    <property type="match status" value="1"/>
</dbReference>
<dbReference type="PROSITE" id="PS50017">
    <property type="entry name" value="DEATH_DOMAIN"/>
    <property type="match status" value="1"/>
</dbReference>
<proteinExistence type="predicted"/>
<dbReference type="SMART" id="SM00208">
    <property type="entry name" value="TNFR"/>
    <property type="match status" value="4"/>
</dbReference>
<dbReference type="GO" id="GO:0097252">
    <property type="term" value="P:oligodendrocyte apoptotic process"/>
    <property type="evidence" value="ECO:0007669"/>
    <property type="project" value="TreeGrafter"/>
</dbReference>
<reference evidence="11" key="1">
    <citation type="submission" date="2021-04" db="EMBL/GenBank/DDBJ databases">
        <authorList>
            <consortium name="Wellcome Sanger Institute Data Sharing"/>
        </authorList>
    </citation>
    <scope>NUCLEOTIDE SEQUENCE [LARGE SCALE GENOMIC DNA]</scope>
</reference>
<dbReference type="GO" id="GO:0031642">
    <property type="term" value="P:negative regulation of myelination"/>
    <property type="evidence" value="ECO:0007669"/>
    <property type="project" value="TreeGrafter"/>
</dbReference>
<evidence type="ECO:0000256" key="8">
    <source>
        <dbReference type="SAM" id="Phobius"/>
    </source>
</evidence>
<dbReference type="Ensembl" id="ENSATET00000021335.3">
    <property type="protein sequence ID" value="ENSATEP00000020977.2"/>
    <property type="gene ID" value="ENSATEG00000014591.3"/>
</dbReference>
<dbReference type="AlphaFoldDB" id="A0A3Q1IH25"/>
<feature type="compositionally biased region" description="Low complexity" evidence="7">
    <location>
        <begin position="556"/>
        <end position="577"/>
    </location>
</feature>
<evidence type="ECO:0000256" key="4">
    <source>
        <dbReference type="ARBA" id="ARBA00023157"/>
    </source>
</evidence>
<dbReference type="PROSITE" id="PS00652">
    <property type="entry name" value="TNFR_NGFR_1"/>
    <property type="match status" value="1"/>
</dbReference>
<reference evidence="11" key="3">
    <citation type="submission" date="2025-09" db="UniProtKB">
        <authorList>
            <consortium name="Ensembl"/>
        </authorList>
    </citation>
    <scope>IDENTIFICATION</scope>
</reference>
<evidence type="ECO:0000256" key="7">
    <source>
        <dbReference type="SAM" id="MobiDB-lite"/>
    </source>
</evidence>
<dbReference type="InterPro" id="IPR000488">
    <property type="entry name" value="Death_dom"/>
</dbReference>
<dbReference type="GO" id="GO:0007165">
    <property type="term" value="P:signal transduction"/>
    <property type="evidence" value="ECO:0007669"/>
    <property type="project" value="InterPro"/>
</dbReference>
<feature type="disulfide bond" evidence="6">
    <location>
        <begin position="76"/>
        <end position="91"/>
    </location>
</feature>
<dbReference type="GeneID" id="113148896"/>
<organism evidence="11 12">
    <name type="scientific">Anabas testudineus</name>
    <name type="common">Climbing perch</name>
    <name type="synonym">Anthias testudineus</name>
    <dbReference type="NCBI Taxonomy" id="64144"/>
    <lineage>
        <taxon>Eukaryota</taxon>
        <taxon>Metazoa</taxon>
        <taxon>Chordata</taxon>
        <taxon>Craniata</taxon>
        <taxon>Vertebrata</taxon>
        <taxon>Euteleostomi</taxon>
        <taxon>Actinopterygii</taxon>
        <taxon>Neopterygii</taxon>
        <taxon>Teleostei</taxon>
        <taxon>Neoteleostei</taxon>
        <taxon>Acanthomorphata</taxon>
        <taxon>Anabantaria</taxon>
        <taxon>Anabantiformes</taxon>
        <taxon>Anabantoidei</taxon>
        <taxon>Anabantidae</taxon>
        <taxon>Anabas</taxon>
    </lineage>
</organism>
<reference evidence="11" key="2">
    <citation type="submission" date="2025-08" db="UniProtKB">
        <authorList>
            <consortium name="Ensembl"/>
        </authorList>
    </citation>
    <scope>IDENTIFICATION</scope>
</reference>
<dbReference type="PROSITE" id="PS50050">
    <property type="entry name" value="TNFR_NGFR_2"/>
    <property type="match status" value="1"/>
</dbReference>
<protein>
    <recommendedName>
        <fullName evidence="13">Tumor necrosis factor receptor superfamily, member 21</fullName>
    </recommendedName>
</protein>
<dbReference type="PANTHER" id="PTHR46921">
    <property type="entry name" value="TUMOR NECROSIS FACTOR RECEPTOR SUPERFAMILY MEMBER 21"/>
    <property type="match status" value="1"/>
</dbReference>
<dbReference type="InParanoid" id="A0A3Q1IH25"/>
<evidence type="ECO:0000313" key="11">
    <source>
        <dbReference type="Ensembl" id="ENSATEP00000020977.2"/>
    </source>
</evidence>
<keyword evidence="3" id="KW-0677">Repeat</keyword>
<dbReference type="Gene3D" id="2.10.50.10">
    <property type="entry name" value="Tumor Necrosis Factor Receptor, subunit A, domain 2"/>
    <property type="match status" value="3"/>
</dbReference>
<keyword evidence="5" id="KW-0325">Glycoprotein</keyword>
<evidence type="ECO:0000259" key="10">
    <source>
        <dbReference type="PROSITE" id="PS50050"/>
    </source>
</evidence>
<evidence type="ECO:0000313" key="12">
    <source>
        <dbReference type="Proteomes" id="UP000265040"/>
    </source>
</evidence>
<keyword evidence="8" id="KW-0472">Membrane</keyword>
<evidence type="ECO:0000259" key="9">
    <source>
        <dbReference type="PROSITE" id="PS50017"/>
    </source>
</evidence>
<dbReference type="RefSeq" id="XP_026196424.1">
    <property type="nucleotide sequence ID" value="XM_026340639.1"/>
</dbReference>
<dbReference type="FunFam" id="2.10.50.10:FF:000011">
    <property type="entry name" value="Tumor necrosis factor receptor superfamily member 21"/>
    <property type="match status" value="1"/>
</dbReference>
<dbReference type="GO" id="GO:0002250">
    <property type="term" value="P:adaptive immune response"/>
    <property type="evidence" value="ECO:0007669"/>
    <property type="project" value="TreeGrafter"/>
</dbReference>
<feature type="region of interest" description="Disordered" evidence="7">
    <location>
        <begin position="554"/>
        <end position="577"/>
    </location>
</feature>
<dbReference type="InterPro" id="IPR001368">
    <property type="entry name" value="TNFR/NGFR_Cys_rich_reg"/>
</dbReference>
<dbReference type="Proteomes" id="UP000265040">
    <property type="component" value="Chromosome 24"/>
</dbReference>
<evidence type="ECO:0008006" key="13">
    <source>
        <dbReference type="Google" id="ProtNLM"/>
    </source>
</evidence>
<dbReference type="SUPFAM" id="SSF47986">
    <property type="entry name" value="DEATH domain"/>
    <property type="match status" value="1"/>
</dbReference>
<dbReference type="SUPFAM" id="SSF57586">
    <property type="entry name" value="TNF receptor-like"/>
    <property type="match status" value="2"/>
</dbReference>
<dbReference type="FunFam" id="1.10.533.10:FF:000005">
    <property type="entry name" value="Tumor necrosis factor receptor superfamily member 21"/>
    <property type="match status" value="1"/>
</dbReference>
<dbReference type="PRINTS" id="PR01971">
    <property type="entry name" value="TNFACTORR21"/>
</dbReference>
<evidence type="ECO:0000256" key="1">
    <source>
        <dbReference type="ARBA" id="ARBA00022703"/>
    </source>
</evidence>
<gene>
    <name evidence="11" type="primary">TNFRSF21</name>
</gene>
<feature type="repeat" description="TNFR-Cys" evidence="6">
    <location>
        <begin position="75"/>
        <end position="116"/>
    </location>
</feature>
<feature type="domain" description="Death" evidence="9">
    <location>
        <begin position="443"/>
        <end position="526"/>
    </location>
</feature>